<dbReference type="AlphaFoldDB" id="A0A0A8L241"/>
<dbReference type="GO" id="GO:0032161">
    <property type="term" value="C:cleavage apparatus septin structure"/>
    <property type="evidence" value="ECO:0007669"/>
    <property type="project" value="UniProtKB-ARBA"/>
</dbReference>
<dbReference type="OrthoDB" id="416553at2759"/>
<dbReference type="GO" id="GO:0005525">
    <property type="term" value="F:GTP binding"/>
    <property type="evidence" value="ECO:0007669"/>
    <property type="project" value="UniProtKB-KW"/>
</dbReference>
<organism evidence="10 11">
    <name type="scientific">Kluyveromyces dobzhanskii CBS 2104</name>
    <dbReference type="NCBI Taxonomy" id="1427455"/>
    <lineage>
        <taxon>Eukaryota</taxon>
        <taxon>Fungi</taxon>
        <taxon>Dikarya</taxon>
        <taxon>Ascomycota</taxon>
        <taxon>Saccharomycotina</taxon>
        <taxon>Saccharomycetes</taxon>
        <taxon>Saccharomycetales</taxon>
        <taxon>Saccharomycetaceae</taxon>
        <taxon>Kluyveromyces</taxon>
    </lineage>
</organism>
<keyword evidence="5 7" id="KW-0342">GTP-binding</keyword>
<evidence type="ECO:0000256" key="8">
    <source>
        <dbReference type="SAM" id="MobiDB-lite"/>
    </source>
</evidence>
<dbReference type="PROSITE" id="PS51719">
    <property type="entry name" value="G_SEPTIN"/>
    <property type="match status" value="1"/>
</dbReference>
<keyword evidence="6" id="KW-0131">Cell cycle</keyword>
<evidence type="ECO:0000256" key="2">
    <source>
        <dbReference type="ARBA" id="ARBA00022618"/>
    </source>
</evidence>
<dbReference type="PANTHER" id="PTHR18884">
    <property type="entry name" value="SEPTIN"/>
    <property type="match status" value="1"/>
</dbReference>
<dbReference type="EMBL" id="CCBQ010000019">
    <property type="protein sequence ID" value="CDO92970.1"/>
    <property type="molecule type" value="Genomic_DNA"/>
</dbReference>
<keyword evidence="4" id="KW-0175">Coiled coil</keyword>
<evidence type="ECO:0000313" key="11">
    <source>
        <dbReference type="Proteomes" id="UP000031516"/>
    </source>
</evidence>
<dbReference type="Pfam" id="PF00735">
    <property type="entry name" value="Septin"/>
    <property type="match status" value="1"/>
</dbReference>
<comment type="similarity">
    <text evidence="7">Belongs to the TRAFAC class TrmE-Era-EngA-EngB-Septin-like GTPase superfamily. Septin GTPase family.</text>
</comment>
<protein>
    <submittedName>
        <fullName evidence="10">WGS project CCBQ000000000 data, contig 00099</fullName>
    </submittedName>
</protein>
<name>A0A0A8L241_9SACH</name>
<feature type="domain" description="Septin-type G" evidence="9">
    <location>
        <begin position="94"/>
        <end position="392"/>
    </location>
</feature>
<comment type="subcellular location">
    <subcellularLocation>
        <location evidence="1">Bud neck</location>
    </subcellularLocation>
</comment>
<dbReference type="InterPro" id="IPR016491">
    <property type="entry name" value="Septin"/>
</dbReference>
<keyword evidence="3 7" id="KW-0547">Nucleotide-binding</keyword>
<evidence type="ECO:0000256" key="7">
    <source>
        <dbReference type="RuleBase" id="RU004560"/>
    </source>
</evidence>
<dbReference type="PIRSF" id="PIRSF006698">
    <property type="entry name" value="Septin"/>
    <property type="match status" value="1"/>
</dbReference>
<dbReference type="GO" id="GO:0000281">
    <property type="term" value="P:mitotic cytokinesis"/>
    <property type="evidence" value="ECO:0007669"/>
    <property type="project" value="UniProtKB-ARBA"/>
</dbReference>
<dbReference type="InterPro" id="IPR030379">
    <property type="entry name" value="G_SEPTIN_dom"/>
</dbReference>
<dbReference type="GO" id="GO:0005935">
    <property type="term" value="C:cellular bud neck"/>
    <property type="evidence" value="ECO:0007669"/>
    <property type="project" value="UniProtKB-SubCell"/>
</dbReference>
<evidence type="ECO:0000256" key="3">
    <source>
        <dbReference type="ARBA" id="ARBA00022741"/>
    </source>
</evidence>
<evidence type="ECO:0000256" key="4">
    <source>
        <dbReference type="ARBA" id="ARBA00023054"/>
    </source>
</evidence>
<keyword evidence="2" id="KW-0132">Cell division</keyword>
<dbReference type="GO" id="GO:0005940">
    <property type="term" value="C:septin ring"/>
    <property type="evidence" value="ECO:0007669"/>
    <property type="project" value="UniProtKB-ARBA"/>
</dbReference>
<accession>A0A0A8L241</accession>
<feature type="region of interest" description="Disordered" evidence="8">
    <location>
        <begin position="478"/>
        <end position="498"/>
    </location>
</feature>
<evidence type="ECO:0000256" key="6">
    <source>
        <dbReference type="ARBA" id="ARBA00023306"/>
    </source>
</evidence>
<dbReference type="GO" id="GO:0031105">
    <property type="term" value="C:septin complex"/>
    <property type="evidence" value="ECO:0007669"/>
    <property type="project" value="UniProtKB-ARBA"/>
</dbReference>
<keyword evidence="11" id="KW-1185">Reference proteome</keyword>
<feature type="compositionally biased region" description="Basic and acidic residues" evidence="8">
    <location>
        <begin position="147"/>
        <end position="162"/>
    </location>
</feature>
<evidence type="ECO:0000256" key="1">
    <source>
        <dbReference type="ARBA" id="ARBA00004266"/>
    </source>
</evidence>
<dbReference type="Gene3D" id="3.40.50.300">
    <property type="entry name" value="P-loop containing nucleotide triphosphate hydrolases"/>
    <property type="match status" value="1"/>
</dbReference>
<sequence length="498" mass="56602">MAEVINDTVKSEAISLKHEDSAATELESFQQDNVDQSFANASGGENEKGVQESNSALAQVLPDQPNLKVIRRVINGYVGFANLPKQWHRKSIRRGFNLNLMCVGYKGLGKSTLINTLFNRELYEQDALTQGVQSLDLGDGQSNGKDVSVKKESAENEPSDQTKVKIDTVSAEIEENGVKLQLTVVDAPGFGDSIDNTDSWKPIVDEINRRFDQYLESENKIQRTTLEDNRIHACLYFIEPTGHGLKPLDLEFCKQVHSKCNLIPVIAKSDILTDEEIVAFKNTIRKQLEQANVQLFEPPQYSMLGDDNSANNENIFEKIPFAIVGSTEQVTTDDGRKVRGRAYPWGVIEVDNTKHSDFVYLRDLLIRQYLEELRERTNTVLYEKYRSEKLVGLGIKQDNSVFKNFDPETRQKEEKQLHEVKLAKLEAEMKAVFQQKVEEKEKKLQKSEAELFARHKELKDKLTSQLKALEEKKRQLELSLANQPTSSPVPIKKKGFLR</sequence>
<dbReference type="CDD" id="cd01850">
    <property type="entry name" value="CDC_Septin"/>
    <property type="match status" value="1"/>
</dbReference>
<feature type="region of interest" description="Disordered" evidence="8">
    <location>
        <begin position="134"/>
        <end position="162"/>
    </location>
</feature>
<evidence type="ECO:0000259" key="9">
    <source>
        <dbReference type="PROSITE" id="PS51719"/>
    </source>
</evidence>
<dbReference type="Proteomes" id="UP000031516">
    <property type="component" value="Unassembled WGS sequence"/>
</dbReference>
<evidence type="ECO:0000256" key="5">
    <source>
        <dbReference type="ARBA" id="ARBA00023134"/>
    </source>
</evidence>
<comment type="caution">
    <text evidence="10">The sequence shown here is derived from an EMBL/GenBank/DDBJ whole genome shotgun (WGS) entry which is preliminary data.</text>
</comment>
<dbReference type="FunFam" id="3.40.50.300:FF:000162">
    <property type="entry name" value="septin-7 isoform X1"/>
    <property type="match status" value="1"/>
</dbReference>
<proteinExistence type="inferred from homology"/>
<dbReference type="InterPro" id="IPR027417">
    <property type="entry name" value="P-loop_NTPase"/>
</dbReference>
<dbReference type="SUPFAM" id="SSF52540">
    <property type="entry name" value="P-loop containing nucleoside triphosphate hydrolases"/>
    <property type="match status" value="1"/>
</dbReference>
<reference evidence="10 11" key="1">
    <citation type="submission" date="2014-03" db="EMBL/GenBank/DDBJ databases">
        <title>The genome of Kluyveromyces dobzhanskii.</title>
        <authorList>
            <person name="Nystedt B."/>
            <person name="Astrom S."/>
        </authorList>
    </citation>
    <scope>NUCLEOTIDE SEQUENCE [LARGE SCALE GENOMIC DNA]</scope>
    <source>
        <strain evidence="10 11">CBS 2104</strain>
    </source>
</reference>
<evidence type="ECO:0000313" key="10">
    <source>
        <dbReference type="EMBL" id="CDO92970.1"/>
    </source>
</evidence>
<gene>
    <name evidence="10" type="ORF">KLDO_g1277</name>
</gene>